<keyword evidence="11" id="KW-1185">Reference proteome</keyword>
<evidence type="ECO:0000256" key="7">
    <source>
        <dbReference type="SAM" id="Phobius"/>
    </source>
</evidence>
<gene>
    <name evidence="10" type="ORF">ASPGLDRAFT_132707</name>
</gene>
<evidence type="ECO:0000256" key="6">
    <source>
        <dbReference type="SAM" id="MobiDB-lite"/>
    </source>
</evidence>
<dbReference type="STRING" id="1160497.A0A1L9VBR7"/>
<feature type="transmembrane region" description="Helical" evidence="7">
    <location>
        <begin position="177"/>
        <end position="196"/>
    </location>
</feature>
<dbReference type="PANTHER" id="PTHR23051">
    <property type="entry name" value="SOLUTE CARRIER FAMILY 35, MEMBER F5"/>
    <property type="match status" value="1"/>
</dbReference>
<feature type="transmembrane region" description="Helical" evidence="7">
    <location>
        <begin position="203"/>
        <end position="220"/>
    </location>
</feature>
<dbReference type="Proteomes" id="UP000184300">
    <property type="component" value="Unassembled WGS sequence"/>
</dbReference>
<dbReference type="AlphaFoldDB" id="A0A1L9VBR7"/>
<dbReference type="GO" id="GO:0000329">
    <property type="term" value="C:fungal-type vacuole membrane"/>
    <property type="evidence" value="ECO:0007669"/>
    <property type="project" value="TreeGrafter"/>
</dbReference>
<dbReference type="Pfam" id="PF13127">
    <property type="entry name" value="DUF3955"/>
    <property type="match status" value="1"/>
</dbReference>
<feature type="transmembrane region" description="Helical" evidence="7">
    <location>
        <begin position="53"/>
        <end position="72"/>
    </location>
</feature>
<dbReference type="Pfam" id="PF00892">
    <property type="entry name" value="EamA"/>
    <property type="match status" value="1"/>
</dbReference>
<organism evidence="10 11">
    <name type="scientific">Aspergillus glaucus CBS 516.65</name>
    <dbReference type="NCBI Taxonomy" id="1160497"/>
    <lineage>
        <taxon>Eukaryota</taxon>
        <taxon>Fungi</taxon>
        <taxon>Dikarya</taxon>
        <taxon>Ascomycota</taxon>
        <taxon>Pezizomycotina</taxon>
        <taxon>Eurotiomycetes</taxon>
        <taxon>Eurotiomycetidae</taxon>
        <taxon>Eurotiales</taxon>
        <taxon>Aspergillaceae</taxon>
        <taxon>Aspergillus</taxon>
        <taxon>Aspergillus subgen. Aspergillus</taxon>
    </lineage>
</organism>
<dbReference type="VEuPathDB" id="FungiDB:ASPGLDRAFT_132707"/>
<dbReference type="GeneID" id="34457402"/>
<feature type="transmembrane region" description="Helical" evidence="7">
    <location>
        <begin position="280"/>
        <end position="306"/>
    </location>
</feature>
<feature type="transmembrane region" description="Helical" evidence="7">
    <location>
        <begin position="346"/>
        <end position="366"/>
    </location>
</feature>
<reference evidence="11" key="1">
    <citation type="journal article" date="2017" name="Genome Biol.">
        <title>Comparative genomics reveals high biological diversity and specific adaptations in the industrially and medically important fungal genus Aspergillus.</title>
        <authorList>
            <person name="de Vries R.P."/>
            <person name="Riley R."/>
            <person name="Wiebenga A."/>
            <person name="Aguilar-Osorio G."/>
            <person name="Amillis S."/>
            <person name="Uchima C.A."/>
            <person name="Anderluh G."/>
            <person name="Asadollahi M."/>
            <person name="Askin M."/>
            <person name="Barry K."/>
            <person name="Battaglia E."/>
            <person name="Bayram O."/>
            <person name="Benocci T."/>
            <person name="Braus-Stromeyer S.A."/>
            <person name="Caldana C."/>
            <person name="Canovas D."/>
            <person name="Cerqueira G.C."/>
            <person name="Chen F."/>
            <person name="Chen W."/>
            <person name="Choi C."/>
            <person name="Clum A."/>
            <person name="Dos Santos R.A."/>
            <person name="Damasio A.R."/>
            <person name="Diallinas G."/>
            <person name="Emri T."/>
            <person name="Fekete E."/>
            <person name="Flipphi M."/>
            <person name="Freyberg S."/>
            <person name="Gallo A."/>
            <person name="Gournas C."/>
            <person name="Habgood R."/>
            <person name="Hainaut M."/>
            <person name="Harispe M.L."/>
            <person name="Henrissat B."/>
            <person name="Hilden K.S."/>
            <person name="Hope R."/>
            <person name="Hossain A."/>
            <person name="Karabika E."/>
            <person name="Karaffa L."/>
            <person name="Karanyi Z."/>
            <person name="Krasevec N."/>
            <person name="Kuo A."/>
            <person name="Kusch H."/>
            <person name="LaButti K."/>
            <person name="Lagendijk E.L."/>
            <person name="Lapidus A."/>
            <person name="Levasseur A."/>
            <person name="Lindquist E."/>
            <person name="Lipzen A."/>
            <person name="Logrieco A.F."/>
            <person name="MacCabe A."/>
            <person name="Maekelae M.R."/>
            <person name="Malavazi I."/>
            <person name="Melin P."/>
            <person name="Meyer V."/>
            <person name="Mielnichuk N."/>
            <person name="Miskei M."/>
            <person name="Molnar A.P."/>
            <person name="Mule G."/>
            <person name="Ngan C.Y."/>
            <person name="Orejas M."/>
            <person name="Orosz E."/>
            <person name="Ouedraogo J.P."/>
            <person name="Overkamp K.M."/>
            <person name="Park H.-S."/>
            <person name="Perrone G."/>
            <person name="Piumi F."/>
            <person name="Punt P.J."/>
            <person name="Ram A.F."/>
            <person name="Ramon A."/>
            <person name="Rauscher S."/>
            <person name="Record E."/>
            <person name="Riano-Pachon D.M."/>
            <person name="Robert V."/>
            <person name="Roehrig J."/>
            <person name="Ruller R."/>
            <person name="Salamov A."/>
            <person name="Salih N.S."/>
            <person name="Samson R.A."/>
            <person name="Sandor E."/>
            <person name="Sanguinetti M."/>
            <person name="Schuetze T."/>
            <person name="Sepcic K."/>
            <person name="Shelest E."/>
            <person name="Sherlock G."/>
            <person name="Sophianopoulou V."/>
            <person name="Squina F.M."/>
            <person name="Sun H."/>
            <person name="Susca A."/>
            <person name="Todd R.B."/>
            <person name="Tsang A."/>
            <person name="Unkles S.E."/>
            <person name="van de Wiele N."/>
            <person name="van Rossen-Uffink D."/>
            <person name="Oliveira J.V."/>
            <person name="Vesth T.C."/>
            <person name="Visser J."/>
            <person name="Yu J.-H."/>
            <person name="Zhou M."/>
            <person name="Andersen M.R."/>
            <person name="Archer D.B."/>
            <person name="Baker S.E."/>
            <person name="Benoit I."/>
            <person name="Brakhage A.A."/>
            <person name="Braus G.H."/>
            <person name="Fischer R."/>
            <person name="Frisvad J.C."/>
            <person name="Goldman G.H."/>
            <person name="Houbraken J."/>
            <person name="Oakley B."/>
            <person name="Pocsi I."/>
            <person name="Scazzocchio C."/>
            <person name="Seiboth B."/>
            <person name="vanKuyk P.A."/>
            <person name="Wortman J."/>
            <person name="Dyer P.S."/>
            <person name="Grigoriev I.V."/>
        </authorList>
    </citation>
    <scope>NUCLEOTIDE SEQUENCE [LARGE SCALE GENOMIC DNA]</scope>
    <source>
        <strain evidence="11">CBS 516.65</strain>
    </source>
</reference>
<dbReference type="InterPro" id="IPR025016">
    <property type="entry name" value="DUF3955"/>
</dbReference>
<dbReference type="SUPFAM" id="SSF103481">
    <property type="entry name" value="Multidrug resistance efflux transporter EmrE"/>
    <property type="match status" value="2"/>
</dbReference>
<feature type="domain" description="DUF3955" evidence="9">
    <location>
        <begin position="17"/>
        <end position="63"/>
    </location>
</feature>
<protein>
    <recommendedName>
        <fullName evidence="12">EamA domain-containing protein</fullName>
    </recommendedName>
</protein>
<evidence type="ECO:0000256" key="5">
    <source>
        <dbReference type="ARBA" id="ARBA00023136"/>
    </source>
</evidence>
<evidence type="ECO:0000259" key="9">
    <source>
        <dbReference type="Pfam" id="PF13127"/>
    </source>
</evidence>
<evidence type="ECO:0000256" key="2">
    <source>
        <dbReference type="ARBA" id="ARBA00022692"/>
    </source>
</evidence>
<dbReference type="InterPro" id="IPR000620">
    <property type="entry name" value="EamA_dom"/>
</dbReference>
<name>A0A1L9VBR7_ASPGL</name>
<dbReference type="InterPro" id="IPR037185">
    <property type="entry name" value="EmrE-like"/>
</dbReference>
<evidence type="ECO:0000256" key="3">
    <source>
        <dbReference type="ARBA" id="ARBA00022824"/>
    </source>
</evidence>
<evidence type="ECO:0008006" key="12">
    <source>
        <dbReference type="Google" id="ProtNLM"/>
    </source>
</evidence>
<feature type="transmembrane region" description="Helical" evidence="7">
    <location>
        <begin position="151"/>
        <end position="171"/>
    </location>
</feature>
<accession>A0A1L9VBR7</accession>
<evidence type="ECO:0000256" key="4">
    <source>
        <dbReference type="ARBA" id="ARBA00022989"/>
    </source>
</evidence>
<feature type="domain" description="EamA" evidence="8">
    <location>
        <begin position="155"/>
        <end position="218"/>
    </location>
</feature>
<comment type="subcellular location">
    <subcellularLocation>
        <location evidence="1">Endoplasmic reticulum membrane</location>
        <topology evidence="1">Multi-pass membrane protein</topology>
    </subcellularLocation>
</comment>
<dbReference type="EMBL" id="KV878906">
    <property type="protein sequence ID" value="OJJ81366.1"/>
    <property type="molecule type" value="Genomic_DNA"/>
</dbReference>
<dbReference type="PANTHER" id="PTHR23051:SF0">
    <property type="entry name" value="SOLUTE CARRIER FAMILY 35 MEMBER F5"/>
    <property type="match status" value="1"/>
</dbReference>
<evidence type="ECO:0000256" key="1">
    <source>
        <dbReference type="ARBA" id="ARBA00004477"/>
    </source>
</evidence>
<dbReference type="RefSeq" id="XP_022398064.1">
    <property type="nucleotide sequence ID" value="XM_022541141.1"/>
</dbReference>
<feature type="transmembrane region" description="Helical" evidence="7">
    <location>
        <begin position="318"/>
        <end position="339"/>
    </location>
</feature>
<dbReference type="OrthoDB" id="1436450at2759"/>
<evidence type="ECO:0000313" key="10">
    <source>
        <dbReference type="EMBL" id="OJJ81366.1"/>
    </source>
</evidence>
<dbReference type="Gene3D" id="1.10.3730.20">
    <property type="match status" value="1"/>
</dbReference>
<feature type="transmembrane region" description="Helical" evidence="7">
    <location>
        <begin position="21"/>
        <end position="41"/>
    </location>
</feature>
<feature type="transmembrane region" description="Helical" evidence="7">
    <location>
        <begin position="372"/>
        <end position="389"/>
    </location>
</feature>
<feature type="transmembrane region" description="Helical" evidence="7">
    <location>
        <begin position="247"/>
        <end position="268"/>
    </location>
</feature>
<evidence type="ECO:0000259" key="8">
    <source>
        <dbReference type="Pfam" id="PF00892"/>
    </source>
</evidence>
<keyword evidence="5 7" id="KW-0472">Membrane</keyword>
<keyword evidence="4 7" id="KW-1133">Transmembrane helix</keyword>
<keyword evidence="3" id="KW-0256">Endoplasmic reticulum</keyword>
<keyword evidence="2 7" id="KW-0812">Transmembrane</keyword>
<proteinExistence type="predicted"/>
<sequence>MSAANGARLGGTARRSLGISLLLVVVVLWTASNFLASTIFADNTYSKPFFLTYLNTSCLNLPLLGILLARVFKLWRLNKLSQITSLKSLLEHLDSGDPLQAEEQDQAIFYHRAATADGEDDVRATDFGTQRGVVVEQYESGKLGLRETAKLSLHFCILWANYFAMACLQHTSVGSTTILTSTSAVWTMIFGAALRVEKFTLRKFLGVLASLLGIILISRVDLSTSDAPAPDDGENNGSFPRKSSAEIALGDAMAAFSAIMYGVYTIVMKRQCGDESRVNMLLFFGLVGFINMVLIWPGFIIMHFTGLEKFELPPTNRVWTILLVNSVSSLVSDIVWAYAMLLTTPLVVTVGLSLTIPLSLVGQIVLQNQYASPLYWVGALIVFLSFLVVNHESRPVEEEVSASVSASALASEGETGEYRVVPGEER</sequence>
<feature type="region of interest" description="Disordered" evidence="6">
    <location>
        <begin position="407"/>
        <end position="426"/>
    </location>
</feature>
<evidence type="ECO:0000313" key="11">
    <source>
        <dbReference type="Proteomes" id="UP000184300"/>
    </source>
</evidence>